<dbReference type="AlphaFoldDB" id="A0AAU9JVG8"/>
<evidence type="ECO:0000313" key="2">
    <source>
        <dbReference type="EMBL" id="CAG9328491.1"/>
    </source>
</evidence>
<dbReference type="GO" id="GO:0005524">
    <property type="term" value="F:ATP binding"/>
    <property type="evidence" value="ECO:0007669"/>
    <property type="project" value="InterPro"/>
</dbReference>
<organism evidence="2 3">
    <name type="scientific">Blepharisma stoltei</name>
    <dbReference type="NCBI Taxonomy" id="1481888"/>
    <lineage>
        <taxon>Eukaryota</taxon>
        <taxon>Sar</taxon>
        <taxon>Alveolata</taxon>
        <taxon>Ciliophora</taxon>
        <taxon>Postciliodesmatophora</taxon>
        <taxon>Heterotrichea</taxon>
        <taxon>Heterotrichida</taxon>
        <taxon>Blepharismidae</taxon>
        <taxon>Blepharisma</taxon>
    </lineage>
</organism>
<dbReference type="PANTHER" id="PTHR24345:SF87">
    <property type="entry name" value="TBC1 DOMAIN CONTAINING KINASE"/>
    <property type="match status" value="1"/>
</dbReference>
<dbReference type="Gene3D" id="1.10.510.10">
    <property type="entry name" value="Transferase(Phosphotransferase) domain 1"/>
    <property type="match status" value="1"/>
</dbReference>
<dbReference type="Pfam" id="PF00069">
    <property type="entry name" value="Pkinase"/>
    <property type="match status" value="1"/>
</dbReference>
<dbReference type="InterPro" id="IPR011009">
    <property type="entry name" value="Kinase-like_dom_sf"/>
</dbReference>
<dbReference type="EMBL" id="CAJZBQ010000046">
    <property type="protein sequence ID" value="CAG9328491.1"/>
    <property type="molecule type" value="Genomic_DNA"/>
</dbReference>
<gene>
    <name evidence="2" type="ORF">BSTOLATCC_MIC46492</name>
</gene>
<proteinExistence type="predicted"/>
<comment type="caution">
    <text evidence="2">The sequence shown here is derived from an EMBL/GenBank/DDBJ whole genome shotgun (WGS) entry which is preliminary data.</text>
</comment>
<name>A0AAU9JVG8_9CILI</name>
<protein>
    <recommendedName>
        <fullName evidence="1">Protein kinase domain-containing protein</fullName>
    </recommendedName>
</protein>
<reference evidence="2" key="1">
    <citation type="submission" date="2021-09" db="EMBL/GenBank/DDBJ databases">
        <authorList>
            <consortium name="AG Swart"/>
            <person name="Singh M."/>
            <person name="Singh A."/>
            <person name="Seah K."/>
            <person name="Emmerich C."/>
        </authorList>
    </citation>
    <scope>NUCLEOTIDE SEQUENCE</scope>
    <source>
        <strain evidence="2">ATCC30299</strain>
    </source>
</reference>
<evidence type="ECO:0000313" key="3">
    <source>
        <dbReference type="Proteomes" id="UP001162131"/>
    </source>
</evidence>
<keyword evidence="3" id="KW-1185">Reference proteome</keyword>
<dbReference type="GO" id="GO:0004672">
    <property type="term" value="F:protein kinase activity"/>
    <property type="evidence" value="ECO:0007669"/>
    <property type="project" value="InterPro"/>
</dbReference>
<dbReference type="Proteomes" id="UP001162131">
    <property type="component" value="Unassembled WGS sequence"/>
</dbReference>
<feature type="domain" description="Protein kinase" evidence="1">
    <location>
        <begin position="133"/>
        <end position="375"/>
    </location>
</feature>
<dbReference type="SUPFAM" id="SSF56112">
    <property type="entry name" value="Protein kinase-like (PK-like)"/>
    <property type="match status" value="1"/>
</dbReference>
<evidence type="ECO:0000259" key="1">
    <source>
        <dbReference type="PROSITE" id="PS50011"/>
    </source>
</evidence>
<accession>A0AAU9JVG8</accession>
<dbReference type="PROSITE" id="PS50011">
    <property type="entry name" value="PROTEIN_KINASE_DOM"/>
    <property type="match status" value="1"/>
</dbReference>
<dbReference type="GO" id="GO:0005634">
    <property type="term" value="C:nucleus"/>
    <property type="evidence" value="ECO:0007669"/>
    <property type="project" value="TreeGrafter"/>
</dbReference>
<dbReference type="PANTHER" id="PTHR24345">
    <property type="entry name" value="SERINE/THREONINE-PROTEIN KINASE PLK"/>
    <property type="match status" value="1"/>
</dbReference>
<sequence>MSINPTIDIAEISSRKSALNATTAYDASHINLNQVYKLEDSLMYSDDCHEICVALNRHLIDLYKNEGLQYSLIPFGSIKLKKTGPIAFEFEIVSSAIPVKDDLITYQEFINNSLSLYLFNLVKVSRKPLVKNFKIGQDVQFVDSGRTFKAKKVSKKYMTMIVATMVDNTMVFIKPIINRYKVDGLPYECFIFCHLQHPHIIKCYGYTKYKSHKCLVFQHISTVLDSYIRNNNLSIQKCLSLIIEIGQGLFFMHIKHVAAMNISPWSIFINSNYKPIIADLENAVCLDLMPNQVLCYKEEDYAAPEALEGIIDYKCDVYSYGLVSFFILTKQNYMETHNLENLPENIRMVIEMMLSEDPNERPSIKTCCQEFENIYKQINN</sequence>
<dbReference type="InterPro" id="IPR000719">
    <property type="entry name" value="Prot_kinase_dom"/>
</dbReference>